<sequence>MKTLNDWILLDRHEAAPTPLMPAPERIKGGNPAQTVWNHYSDPSQQFHVGFWACEPGRWAIHYTEHEYCQLLEGDVVIHDSQGGQLALKPGDQFVIPAGFVGEWETLTPCRKVYVIFEPAAA</sequence>
<comment type="caution">
    <text evidence="2">The sequence shown here is derived from an EMBL/GenBank/DDBJ whole genome shotgun (WGS) entry which is preliminary data.</text>
</comment>
<evidence type="ECO:0000313" key="2">
    <source>
        <dbReference type="EMBL" id="PKQ79038.1"/>
    </source>
</evidence>
<dbReference type="EMBL" id="LJZX01000032">
    <property type="protein sequence ID" value="PKQ79038.1"/>
    <property type="molecule type" value="Genomic_DNA"/>
</dbReference>
<dbReference type="Proteomes" id="UP000233526">
    <property type="component" value="Unassembled WGS sequence"/>
</dbReference>
<reference evidence="2 3" key="1">
    <citation type="journal article" date="2017" name="Front. Microbiol.">
        <title>Strong Genomic and Phenotypic Heterogeneity in the Aeromonas sobria Species Complex.</title>
        <authorList>
            <person name="Gauthier J."/>
            <person name="Vincent A.T."/>
            <person name="Charette S.J."/>
            <person name="Derome N."/>
        </authorList>
    </citation>
    <scope>NUCLEOTIDE SEQUENCE [LARGE SCALE GENOMIC DNA]</scope>
    <source>
        <strain evidence="2 3">JF2635</strain>
    </source>
</reference>
<dbReference type="AlphaFoldDB" id="A0A2N3J0M1"/>
<dbReference type="InterPro" id="IPR008579">
    <property type="entry name" value="UGlyAH_Cupin_dom"/>
</dbReference>
<proteinExistence type="predicted"/>
<name>A0A2N3J0M1_AERSO</name>
<dbReference type="Gene3D" id="2.60.120.10">
    <property type="entry name" value="Jelly Rolls"/>
    <property type="match status" value="1"/>
</dbReference>
<dbReference type="InterPro" id="IPR011051">
    <property type="entry name" value="RmlC_Cupin_sf"/>
</dbReference>
<dbReference type="RefSeq" id="WP_101317473.1">
    <property type="nucleotide sequence ID" value="NZ_CAWNSS010000032.1"/>
</dbReference>
<dbReference type="PANTHER" id="PTHR40943:SF2">
    <property type="entry name" value="(S)-UREIDOGLYCINE AMINOHYDROLASE CUPIN DOMAIN-CONTAINING PROTEIN"/>
    <property type="match status" value="1"/>
</dbReference>
<dbReference type="CDD" id="cd02227">
    <property type="entry name" value="cupin_TM1112-like"/>
    <property type="match status" value="1"/>
</dbReference>
<evidence type="ECO:0000313" key="3">
    <source>
        <dbReference type="Proteomes" id="UP000233526"/>
    </source>
</evidence>
<dbReference type="PANTHER" id="PTHR40943">
    <property type="entry name" value="CYTOPLASMIC PROTEIN-RELATED"/>
    <property type="match status" value="1"/>
</dbReference>
<organism evidence="2 3">
    <name type="scientific">Aeromonas sobria</name>
    <dbReference type="NCBI Taxonomy" id="646"/>
    <lineage>
        <taxon>Bacteria</taxon>
        <taxon>Pseudomonadati</taxon>
        <taxon>Pseudomonadota</taxon>
        <taxon>Gammaproteobacteria</taxon>
        <taxon>Aeromonadales</taxon>
        <taxon>Aeromonadaceae</taxon>
        <taxon>Aeromonas</taxon>
    </lineage>
</organism>
<gene>
    <name evidence="2" type="ORF">AOX56_14680</name>
</gene>
<dbReference type="SUPFAM" id="SSF51182">
    <property type="entry name" value="RmlC-like cupins"/>
    <property type="match status" value="1"/>
</dbReference>
<dbReference type="InterPro" id="IPR014710">
    <property type="entry name" value="RmlC-like_jellyroll"/>
</dbReference>
<evidence type="ECO:0000259" key="1">
    <source>
        <dbReference type="Pfam" id="PF05899"/>
    </source>
</evidence>
<feature type="domain" description="(S)-ureidoglycine aminohydrolase cupin" evidence="1">
    <location>
        <begin position="43"/>
        <end position="114"/>
    </location>
</feature>
<accession>A0A2N3J0M1</accession>
<dbReference type="Pfam" id="PF05899">
    <property type="entry name" value="Cupin_3"/>
    <property type="match status" value="1"/>
</dbReference>
<protein>
    <submittedName>
        <fullName evidence="2">Transcriptional regulator</fullName>
    </submittedName>
</protein>